<gene>
    <name evidence="11" type="ORF">KME65_12150</name>
</gene>
<comment type="catalytic activity">
    <reaction evidence="9">
        <text>a dipeptide(out) + ATP + H2O = a dipeptide(in) + ADP + phosphate + H(+)</text>
        <dbReference type="Rhea" id="RHEA:23120"/>
        <dbReference type="ChEBI" id="CHEBI:15377"/>
        <dbReference type="ChEBI" id="CHEBI:15378"/>
        <dbReference type="ChEBI" id="CHEBI:30616"/>
        <dbReference type="ChEBI" id="CHEBI:43474"/>
        <dbReference type="ChEBI" id="CHEBI:90799"/>
        <dbReference type="ChEBI" id="CHEBI:456216"/>
        <dbReference type="EC" id="7.4.2.9"/>
    </reaction>
</comment>
<dbReference type="NCBIfam" id="NF007739">
    <property type="entry name" value="PRK10419.1"/>
    <property type="match status" value="2"/>
</dbReference>
<keyword evidence="3" id="KW-0813">Transport</keyword>
<dbReference type="NCBIfam" id="NF008453">
    <property type="entry name" value="PRK11308.1"/>
    <property type="match status" value="2"/>
</dbReference>
<keyword evidence="5" id="KW-0547">Nucleotide-binding</keyword>
<feature type="domain" description="ABC transporter" evidence="10">
    <location>
        <begin position="6"/>
        <end position="256"/>
    </location>
</feature>
<evidence type="ECO:0000256" key="6">
    <source>
        <dbReference type="ARBA" id="ARBA00022840"/>
    </source>
</evidence>
<dbReference type="InterPro" id="IPR017871">
    <property type="entry name" value="ABC_transporter-like_CS"/>
</dbReference>
<dbReference type="SUPFAM" id="SSF52540">
    <property type="entry name" value="P-loop containing nucleoside triphosphate hydrolases"/>
    <property type="match status" value="2"/>
</dbReference>
<dbReference type="Pfam" id="PF00005">
    <property type="entry name" value="ABC_tran"/>
    <property type="match status" value="2"/>
</dbReference>
<feature type="domain" description="ABC transporter" evidence="10">
    <location>
        <begin position="349"/>
        <end position="599"/>
    </location>
</feature>
<dbReference type="InterPro" id="IPR003593">
    <property type="entry name" value="AAA+_ATPase"/>
</dbReference>
<comment type="similarity">
    <text evidence="2">Belongs to the ABC transporter superfamily.</text>
</comment>
<evidence type="ECO:0000256" key="7">
    <source>
        <dbReference type="ARBA" id="ARBA00023136"/>
    </source>
</evidence>
<reference evidence="11 12" key="1">
    <citation type="submission" date="2021-05" db="EMBL/GenBank/DDBJ databases">
        <title>Genetic and Functional Diversity in Clade A Lucinid endosymbionts from the Bahamas.</title>
        <authorList>
            <person name="Giani N.M."/>
            <person name="Engel A.S."/>
            <person name="Campbell B.J."/>
        </authorList>
    </citation>
    <scope>NUCLEOTIDE SEQUENCE [LARGE SCALE GENOMIC DNA]</scope>
    <source>
        <strain evidence="11">LUC16012Gg_MoonRockCtena</strain>
    </source>
</reference>
<dbReference type="Pfam" id="PF08352">
    <property type="entry name" value="oligo_HPY"/>
    <property type="match status" value="2"/>
</dbReference>
<dbReference type="PROSITE" id="PS50893">
    <property type="entry name" value="ABC_TRANSPORTER_2"/>
    <property type="match status" value="2"/>
</dbReference>
<dbReference type="PANTHER" id="PTHR43297:SF2">
    <property type="entry name" value="DIPEPTIDE TRANSPORT ATP-BINDING PROTEIN DPPD"/>
    <property type="match status" value="1"/>
</dbReference>
<sequence>MTELLLRISGLQLALRSGANRYSVVDGLDLEIDQGETFALVGESGCGKSMTALSLMRLLPSSVTVDQGEIVFNGIDILDLDQRSMRQLRGGQLAMVFQEPMSSLNPLMKIGRQIGEAVQLHSELRGSGANRRIVELLQAVAIPDPRRCMAQYPHQLSGGMKQRVMIAMALAGDPKLLIADEPTTALDVTMQAQILGLLKRLQRERGMSILLITHDLGVVAEMADRVAVMYAGEIVEGAAVAPFFRVPRHPYSRMLFASLPERRRRGEKLAAIEGAVPPLGSEFRGCRFAGRCDQGRPICEQKIPPWLSGENRSGVRCLLYAENGLRPGSRDGVRAIPLPASGRGGEPLLSVENLQVHFPVSRGLLQGARAQLKAVDGVDLQIARGSVVALVGESGCGKSTLGKAILQLIDITRGGVTFDGRELTGMKGRELRRMRGDLQIIFQDPVSSMNPRMRVADIVAEGLRAQRNDSGKELGRRVESLLRQVGLPASAAERYPHEFSGGQRQRICVARALAVEPRLIVCDEPTSALDLSVQAQILNLLKGLQHQFQLSYLFISHDISVVAYMADAIAVMYLGRIVERGLTHEVMDNPMHPYTRALLGSVPIADSESTRQVIRLTGEMPSPVAPPSGCHFHPRCPRVEAGCETAYPEEVRITESHRVRCRLFTRR</sequence>
<dbReference type="GO" id="GO:0016887">
    <property type="term" value="F:ATP hydrolysis activity"/>
    <property type="evidence" value="ECO:0007669"/>
    <property type="project" value="InterPro"/>
</dbReference>
<organism evidence="11 12">
    <name type="scientific">Candidatus Thiodiazotropha taylori</name>
    <dbReference type="NCBI Taxonomy" id="2792791"/>
    <lineage>
        <taxon>Bacteria</taxon>
        <taxon>Pseudomonadati</taxon>
        <taxon>Pseudomonadota</taxon>
        <taxon>Gammaproteobacteria</taxon>
        <taxon>Chromatiales</taxon>
        <taxon>Sedimenticolaceae</taxon>
        <taxon>Candidatus Thiodiazotropha</taxon>
    </lineage>
</organism>
<evidence type="ECO:0000313" key="11">
    <source>
        <dbReference type="EMBL" id="MBT2989705.1"/>
    </source>
</evidence>
<dbReference type="GO" id="GO:0005524">
    <property type="term" value="F:ATP binding"/>
    <property type="evidence" value="ECO:0007669"/>
    <property type="project" value="UniProtKB-KW"/>
</dbReference>
<dbReference type="GO" id="GO:0055085">
    <property type="term" value="P:transmembrane transport"/>
    <property type="evidence" value="ECO:0007669"/>
    <property type="project" value="UniProtKB-ARBA"/>
</dbReference>
<evidence type="ECO:0000256" key="1">
    <source>
        <dbReference type="ARBA" id="ARBA00004417"/>
    </source>
</evidence>
<dbReference type="GO" id="GO:0015833">
    <property type="term" value="P:peptide transport"/>
    <property type="evidence" value="ECO:0007669"/>
    <property type="project" value="InterPro"/>
</dbReference>
<dbReference type="CDD" id="cd03257">
    <property type="entry name" value="ABC_NikE_OppD_transporters"/>
    <property type="match status" value="2"/>
</dbReference>
<evidence type="ECO:0000256" key="3">
    <source>
        <dbReference type="ARBA" id="ARBA00022448"/>
    </source>
</evidence>
<evidence type="ECO:0000256" key="9">
    <source>
        <dbReference type="ARBA" id="ARBA00047356"/>
    </source>
</evidence>
<dbReference type="SMART" id="SM00382">
    <property type="entry name" value="AAA"/>
    <property type="match status" value="2"/>
</dbReference>
<accession>A0A944QV78</accession>
<evidence type="ECO:0000256" key="5">
    <source>
        <dbReference type="ARBA" id="ARBA00022741"/>
    </source>
</evidence>
<dbReference type="InterPro" id="IPR013563">
    <property type="entry name" value="Oligopep_ABC_C"/>
</dbReference>
<dbReference type="AlphaFoldDB" id="A0A944QV78"/>
<comment type="caution">
    <text evidence="11">The sequence shown here is derived from an EMBL/GenBank/DDBJ whole genome shotgun (WGS) entry which is preliminary data.</text>
</comment>
<evidence type="ECO:0000256" key="4">
    <source>
        <dbReference type="ARBA" id="ARBA00022475"/>
    </source>
</evidence>
<dbReference type="Gene3D" id="3.40.50.300">
    <property type="entry name" value="P-loop containing nucleotide triphosphate hydrolases"/>
    <property type="match status" value="2"/>
</dbReference>
<dbReference type="InterPro" id="IPR027417">
    <property type="entry name" value="P-loop_NTPase"/>
</dbReference>
<keyword evidence="6 11" id="KW-0067">ATP-binding</keyword>
<dbReference type="EMBL" id="JAHHGM010000010">
    <property type="protein sequence ID" value="MBT2989705.1"/>
    <property type="molecule type" value="Genomic_DNA"/>
</dbReference>
<keyword evidence="4" id="KW-1003">Cell membrane</keyword>
<keyword evidence="7" id="KW-0472">Membrane</keyword>
<evidence type="ECO:0000256" key="2">
    <source>
        <dbReference type="ARBA" id="ARBA00005417"/>
    </source>
</evidence>
<evidence type="ECO:0000259" key="10">
    <source>
        <dbReference type="PROSITE" id="PS50893"/>
    </source>
</evidence>
<dbReference type="GO" id="GO:0005886">
    <property type="term" value="C:plasma membrane"/>
    <property type="evidence" value="ECO:0007669"/>
    <property type="project" value="UniProtKB-SubCell"/>
</dbReference>
<dbReference type="PANTHER" id="PTHR43297">
    <property type="entry name" value="OLIGOPEPTIDE TRANSPORT ATP-BINDING PROTEIN APPD"/>
    <property type="match status" value="1"/>
</dbReference>
<dbReference type="EC" id="7.4.2.9" evidence="8"/>
<evidence type="ECO:0000313" key="12">
    <source>
        <dbReference type="Proteomes" id="UP000770889"/>
    </source>
</evidence>
<dbReference type="InterPro" id="IPR050388">
    <property type="entry name" value="ABC_Ni/Peptide_Import"/>
</dbReference>
<dbReference type="Proteomes" id="UP000770889">
    <property type="component" value="Unassembled WGS sequence"/>
</dbReference>
<protein>
    <recommendedName>
        <fullName evidence="8">ABC-type dipeptide transporter</fullName>
        <ecNumber evidence="8">7.4.2.9</ecNumber>
    </recommendedName>
</protein>
<comment type="subcellular location">
    <subcellularLocation>
        <location evidence="1">Cell inner membrane</location>
        <topology evidence="1">Peripheral membrane protein</topology>
    </subcellularLocation>
</comment>
<evidence type="ECO:0000256" key="8">
    <source>
        <dbReference type="ARBA" id="ARBA00038852"/>
    </source>
</evidence>
<dbReference type="PROSITE" id="PS00211">
    <property type="entry name" value="ABC_TRANSPORTER_1"/>
    <property type="match status" value="2"/>
</dbReference>
<dbReference type="FunFam" id="3.40.50.300:FF:000016">
    <property type="entry name" value="Oligopeptide ABC transporter ATP-binding component"/>
    <property type="match status" value="2"/>
</dbReference>
<proteinExistence type="inferred from homology"/>
<dbReference type="NCBIfam" id="TIGR01727">
    <property type="entry name" value="oligo_HPY"/>
    <property type="match status" value="2"/>
</dbReference>
<dbReference type="InterPro" id="IPR003439">
    <property type="entry name" value="ABC_transporter-like_ATP-bd"/>
</dbReference>
<name>A0A944QV78_9GAMM</name>